<evidence type="ECO:0000313" key="1">
    <source>
        <dbReference type="EMBL" id="SUX48788.1"/>
    </source>
</evidence>
<protein>
    <submittedName>
        <fullName evidence="1">Uncharacterized protein</fullName>
    </submittedName>
</protein>
<organism evidence="1 2">
    <name type="scientific">Chryseobacterium indoltheticum</name>
    <dbReference type="NCBI Taxonomy" id="254"/>
    <lineage>
        <taxon>Bacteria</taxon>
        <taxon>Pseudomonadati</taxon>
        <taxon>Bacteroidota</taxon>
        <taxon>Flavobacteriia</taxon>
        <taxon>Flavobacteriales</taxon>
        <taxon>Weeksellaceae</taxon>
        <taxon>Chryseobacterium group</taxon>
        <taxon>Chryseobacterium</taxon>
    </lineage>
</organism>
<evidence type="ECO:0000313" key="2">
    <source>
        <dbReference type="Proteomes" id="UP000254282"/>
    </source>
</evidence>
<name>A0A381FQF0_9FLAO</name>
<reference evidence="1 2" key="1">
    <citation type="submission" date="2018-06" db="EMBL/GenBank/DDBJ databases">
        <authorList>
            <consortium name="Pathogen Informatics"/>
            <person name="Doyle S."/>
        </authorList>
    </citation>
    <scope>NUCLEOTIDE SEQUENCE [LARGE SCALE GENOMIC DNA]</scope>
    <source>
        <strain evidence="1 2">NCTC13532</strain>
    </source>
</reference>
<dbReference type="Proteomes" id="UP000254282">
    <property type="component" value="Unassembled WGS sequence"/>
</dbReference>
<gene>
    <name evidence="1" type="ORF">NCTC13532_04399</name>
</gene>
<dbReference type="AlphaFoldDB" id="A0A381FQF0"/>
<dbReference type="EMBL" id="UFVR01000004">
    <property type="protein sequence ID" value="SUX48788.1"/>
    <property type="molecule type" value="Genomic_DNA"/>
</dbReference>
<proteinExistence type="predicted"/>
<accession>A0A381FQF0</accession>
<sequence>MITNSFYVCKYWKNGGPASVMSASGSSEAFSIDVSGVDIYLAGYYQSNSSSGRATYWKSWIPVYLTNGVEDAVVRKILVVNKKE</sequence>